<dbReference type="GO" id="GO:0052816">
    <property type="term" value="F:long-chain fatty acyl-CoA hydrolase activity"/>
    <property type="evidence" value="ECO:0007669"/>
    <property type="project" value="TreeGrafter"/>
</dbReference>
<evidence type="ECO:0000256" key="1">
    <source>
        <dbReference type="ARBA" id="ARBA00010458"/>
    </source>
</evidence>
<dbReference type="SUPFAM" id="SSF54637">
    <property type="entry name" value="Thioesterase/thiol ester dehydrase-isomerase"/>
    <property type="match status" value="1"/>
</dbReference>
<dbReference type="GO" id="GO:0009062">
    <property type="term" value="P:fatty acid catabolic process"/>
    <property type="evidence" value="ECO:0007669"/>
    <property type="project" value="TreeGrafter"/>
</dbReference>
<dbReference type="PANTHER" id="PTHR11049">
    <property type="entry name" value="ACYL COENZYME A THIOESTER HYDROLASE"/>
    <property type="match status" value="1"/>
</dbReference>
<gene>
    <name evidence="5" type="ORF">DSM106044_00851</name>
</gene>
<dbReference type="Proteomes" id="UP000306509">
    <property type="component" value="Unassembled WGS sequence"/>
</dbReference>
<evidence type="ECO:0000256" key="2">
    <source>
        <dbReference type="ARBA" id="ARBA00022801"/>
    </source>
</evidence>
<reference evidence="5 6" key="1">
    <citation type="journal article" date="2019" name="Anaerobe">
        <title>Detection of Robinsoniella peoriensis in multiple bone samples of a trauma patient.</title>
        <authorList>
            <person name="Schrottner P."/>
            <person name="Hartwich K."/>
            <person name="Bunk B."/>
            <person name="Schober I."/>
            <person name="Helbig S."/>
            <person name="Rudolph W.W."/>
            <person name="Gunzer F."/>
        </authorList>
    </citation>
    <scope>NUCLEOTIDE SEQUENCE [LARGE SCALE GENOMIC DNA]</scope>
    <source>
        <strain evidence="5 6">DSM 106044</strain>
    </source>
</reference>
<dbReference type="InterPro" id="IPR040170">
    <property type="entry name" value="Cytosol_ACT"/>
</dbReference>
<sequence>MKDLLLPVLIERFKIERFKNEGFKIGRFKNEGFNIERFKIEIYRMEEIMIKDQTQVKKAEDSRTENSYLLMPGHINGYGRLFGGMLMQWIDEIAGIVAKRHAQTEVTTAAIDNLQFKSAAYLNQTVVLIGKISYVGRTSMEVRVDTYVEELNGTRKVINRAYVVMVAIDKEGNPVRIPGLALETEAARAEWEGGEKRYQLRKTRRQEGY</sequence>
<dbReference type="InterPro" id="IPR033120">
    <property type="entry name" value="HOTDOG_ACOT"/>
</dbReference>
<dbReference type="Gene3D" id="3.10.129.10">
    <property type="entry name" value="Hotdog Thioesterase"/>
    <property type="match status" value="1"/>
</dbReference>
<dbReference type="InterPro" id="IPR006683">
    <property type="entry name" value="Thioestr_dom"/>
</dbReference>
<name>A0A4U8QD49_9FIRM</name>
<evidence type="ECO:0000259" key="4">
    <source>
        <dbReference type="PROSITE" id="PS51770"/>
    </source>
</evidence>
<evidence type="ECO:0000256" key="3">
    <source>
        <dbReference type="PROSITE-ProRule" id="PRU01106"/>
    </source>
</evidence>
<protein>
    <submittedName>
        <fullName evidence="5">Putative acyl-CoA thioester hydrolase</fullName>
        <ecNumber evidence="5">3.1.2.-</ecNumber>
    </submittedName>
</protein>
<organism evidence="5 6">
    <name type="scientific">Robinsoniella peoriensis</name>
    <dbReference type="NCBI Taxonomy" id="180332"/>
    <lineage>
        <taxon>Bacteria</taxon>
        <taxon>Bacillati</taxon>
        <taxon>Bacillota</taxon>
        <taxon>Clostridia</taxon>
        <taxon>Lachnospirales</taxon>
        <taxon>Lachnospiraceae</taxon>
        <taxon>Robinsoniella</taxon>
    </lineage>
</organism>
<dbReference type="EMBL" id="QGQD01000020">
    <property type="protein sequence ID" value="TLD02253.1"/>
    <property type="molecule type" value="Genomic_DNA"/>
</dbReference>
<comment type="similarity">
    <text evidence="1">Belongs to the acyl coenzyme A hydrolase family.</text>
</comment>
<dbReference type="Pfam" id="PF03061">
    <property type="entry name" value="4HBT"/>
    <property type="match status" value="1"/>
</dbReference>
<accession>A0A4U8QD49</accession>
<dbReference type="PROSITE" id="PS51770">
    <property type="entry name" value="HOTDOG_ACOT"/>
    <property type="match status" value="1"/>
</dbReference>
<dbReference type="STRING" id="180332.GCA_000797495_01255"/>
<evidence type="ECO:0000313" key="5">
    <source>
        <dbReference type="EMBL" id="TLD02253.1"/>
    </source>
</evidence>
<dbReference type="PANTHER" id="PTHR11049:SF24">
    <property type="entry name" value="CYTOSOLIC ACYL COENZYME A THIOESTER HYDROLASE"/>
    <property type="match status" value="1"/>
</dbReference>
<proteinExistence type="inferred from homology"/>
<dbReference type="EC" id="3.1.2.-" evidence="5"/>
<dbReference type="CDD" id="cd03442">
    <property type="entry name" value="BFIT_BACH"/>
    <property type="match status" value="1"/>
</dbReference>
<dbReference type="InterPro" id="IPR029069">
    <property type="entry name" value="HotDog_dom_sf"/>
</dbReference>
<dbReference type="AlphaFoldDB" id="A0A4U8QD49"/>
<dbReference type="GO" id="GO:0005829">
    <property type="term" value="C:cytosol"/>
    <property type="evidence" value="ECO:0007669"/>
    <property type="project" value="TreeGrafter"/>
</dbReference>
<evidence type="ECO:0000313" key="6">
    <source>
        <dbReference type="Proteomes" id="UP000306509"/>
    </source>
</evidence>
<keyword evidence="6" id="KW-1185">Reference proteome</keyword>
<dbReference type="GO" id="GO:0006637">
    <property type="term" value="P:acyl-CoA metabolic process"/>
    <property type="evidence" value="ECO:0007669"/>
    <property type="project" value="TreeGrafter"/>
</dbReference>
<keyword evidence="2 3" id="KW-0378">Hydrolase</keyword>
<feature type="domain" description="HotDog ACOT-type" evidence="4">
    <location>
        <begin position="60"/>
        <end position="171"/>
    </location>
</feature>
<comment type="caution">
    <text evidence="5">The sequence shown here is derived from an EMBL/GenBank/DDBJ whole genome shotgun (WGS) entry which is preliminary data.</text>
</comment>